<dbReference type="SUPFAM" id="SSF101874">
    <property type="entry name" value="YceI-like"/>
    <property type="match status" value="1"/>
</dbReference>
<dbReference type="PANTHER" id="PTHR34406">
    <property type="entry name" value="PROTEIN YCEI"/>
    <property type="match status" value="1"/>
</dbReference>
<feature type="domain" description="Lipid/polyisoprenoid-binding YceI-like" evidence="2">
    <location>
        <begin position="29"/>
        <end position="196"/>
    </location>
</feature>
<dbReference type="SMART" id="SM00867">
    <property type="entry name" value="YceI"/>
    <property type="match status" value="1"/>
</dbReference>
<sequence>MLPRQSLPFLLAGLALPLYTLTAAAEPHQYELDPEHTTISFMVDHLGYADTLGLFLEFDGTFTYDMETQELSDLSVTVQTASVESFNEARDNHVKNADFLNVETYPVMTFTGVSASPESETSGTVTGDLTLLGVTKPVTLDVTLNKAADYPFGHSRFTLGISATGTVKRSDFGMMYAVENGFVGDDVRITIETEAMRVE</sequence>
<keyword evidence="1" id="KW-0732">Signal</keyword>
<evidence type="ECO:0000256" key="1">
    <source>
        <dbReference type="SAM" id="SignalP"/>
    </source>
</evidence>
<dbReference type="EMBL" id="FXTT01000001">
    <property type="protein sequence ID" value="SMP01627.1"/>
    <property type="molecule type" value="Genomic_DNA"/>
</dbReference>
<dbReference type="RefSeq" id="WP_155191243.1">
    <property type="nucleotide sequence ID" value="NZ_BAAAEA010000001.1"/>
</dbReference>
<keyword evidence="4" id="KW-1185">Reference proteome</keyword>
<dbReference type="InterPro" id="IPR007372">
    <property type="entry name" value="Lipid/polyisoprenoid-bd_YceI"/>
</dbReference>
<feature type="signal peptide" evidence="1">
    <location>
        <begin position="1"/>
        <end position="25"/>
    </location>
</feature>
<reference evidence="3 4" key="1">
    <citation type="submission" date="2017-05" db="EMBL/GenBank/DDBJ databases">
        <authorList>
            <person name="Varghese N."/>
            <person name="Submissions S."/>
        </authorList>
    </citation>
    <scope>NUCLEOTIDE SEQUENCE [LARGE SCALE GENOMIC DNA]</scope>
    <source>
        <strain evidence="3 4">DSM 15949</strain>
    </source>
</reference>
<proteinExistence type="predicted"/>
<dbReference type="Pfam" id="PF04264">
    <property type="entry name" value="YceI"/>
    <property type="match status" value="1"/>
</dbReference>
<gene>
    <name evidence="3" type="ORF">SAMN06265374_0374</name>
</gene>
<name>A0ABY1N8R5_9HYPH</name>
<feature type="chain" id="PRO_5045817149" evidence="1">
    <location>
        <begin position="26"/>
        <end position="199"/>
    </location>
</feature>
<dbReference type="InterPro" id="IPR036761">
    <property type="entry name" value="TTHA0802/YceI-like_sf"/>
</dbReference>
<dbReference type="PANTHER" id="PTHR34406:SF1">
    <property type="entry name" value="PROTEIN YCEI"/>
    <property type="match status" value="1"/>
</dbReference>
<protein>
    <submittedName>
        <fullName evidence="3">Polyisoprenoid-binding protein YceI</fullName>
    </submittedName>
</protein>
<comment type="caution">
    <text evidence="3">The sequence shown here is derived from an EMBL/GenBank/DDBJ whole genome shotgun (WGS) entry which is preliminary data.</text>
</comment>
<dbReference type="Proteomes" id="UP001157914">
    <property type="component" value="Unassembled WGS sequence"/>
</dbReference>
<evidence type="ECO:0000259" key="2">
    <source>
        <dbReference type="SMART" id="SM00867"/>
    </source>
</evidence>
<accession>A0ABY1N8R5</accession>
<organism evidence="3 4">
    <name type="scientific">Roseibium denhamense</name>
    <dbReference type="NCBI Taxonomy" id="76305"/>
    <lineage>
        <taxon>Bacteria</taxon>
        <taxon>Pseudomonadati</taxon>
        <taxon>Pseudomonadota</taxon>
        <taxon>Alphaproteobacteria</taxon>
        <taxon>Hyphomicrobiales</taxon>
        <taxon>Stappiaceae</taxon>
        <taxon>Roseibium</taxon>
    </lineage>
</organism>
<evidence type="ECO:0000313" key="3">
    <source>
        <dbReference type="EMBL" id="SMP01627.1"/>
    </source>
</evidence>
<evidence type="ECO:0000313" key="4">
    <source>
        <dbReference type="Proteomes" id="UP001157914"/>
    </source>
</evidence>
<dbReference type="Gene3D" id="2.40.128.110">
    <property type="entry name" value="Lipid/polyisoprenoid-binding, YceI-like"/>
    <property type="match status" value="1"/>
</dbReference>